<feature type="transmembrane region" description="Helical" evidence="3">
    <location>
        <begin position="291"/>
        <end position="316"/>
    </location>
</feature>
<dbReference type="CDD" id="cd12915">
    <property type="entry name" value="PDC2_DGC_like"/>
    <property type="match status" value="1"/>
</dbReference>
<organism evidence="5 6">
    <name type="scientific">Methylobacterium oryzae CBMB20</name>
    <dbReference type="NCBI Taxonomy" id="693986"/>
    <lineage>
        <taxon>Bacteria</taxon>
        <taxon>Pseudomonadati</taxon>
        <taxon>Pseudomonadota</taxon>
        <taxon>Alphaproteobacteria</taxon>
        <taxon>Hyphomicrobiales</taxon>
        <taxon>Methylobacteriaceae</taxon>
        <taxon>Methylobacterium</taxon>
    </lineage>
</organism>
<dbReference type="GO" id="GO:0005886">
    <property type="term" value="C:plasma membrane"/>
    <property type="evidence" value="ECO:0007669"/>
    <property type="project" value="TreeGrafter"/>
</dbReference>
<evidence type="ECO:0000313" key="6">
    <source>
        <dbReference type="Proteomes" id="UP000029492"/>
    </source>
</evidence>
<evidence type="ECO:0000313" key="5">
    <source>
        <dbReference type="EMBL" id="AIQ91315.1"/>
    </source>
</evidence>
<dbReference type="InterPro" id="IPR043128">
    <property type="entry name" value="Rev_trsase/Diguanyl_cyclase"/>
</dbReference>
<dbReference type="FunFam" id="3.30.70.270:FF:000001">
    <property type="entry name" value="Diguanylate cyclase domain protein"/>
    <property type="match status" value="1"/>
</dbReference>
<dbReference type="GO" id="GO:1902201">
    <property type="term" value="P:negative regulation of bacterial-type flagellum-dependent cell motility"/>
    <property type="evidence" value="ECO:0007669"/>
    <property type="project" value="TreeGrafter"/>
</dbReference>
<dbReference type="InterPro" id="IPR050469">
    <property type="entry name" value="Diguanylate_Cyclase"/>
</dbReference>
<feature type="domain" description="GGDEF" evidence="4">
    <location>
        <begin position="371"/>
        <end position="506"/>
    </location>
</feature>
<evidence type="ECO:0000256" key="3">
    <source>
        <dbReference type="SAM" id="Phobius"/>
    </source>
</evidence>
<dbReference type="KEGG" id="mor:MOC_3560"/>
<dbReference type="PANTHER" id="PTHR45138">
    <property type="entry name" value="REGULATORY COMPONENTS OF SENSORY TRANSDUCTION SYSTEM"/>
    <property type="match status" value="1"/>
</dbReference>
<keyword evidence="3" id="KW-0812">Transmembrane</keyword>
<comment type="catalytic activity">
    <reaction evidence="2">
        <text>2 GTP = 3',3'-c-di-GMP + 2 diphosphate</text>
        <dbReference type="Rhea" id="RHEA:24898"/>
        <dbReference type="ChEBI" id="CHEBI:33019"/>
        <dbReference type="ChEBI" id="CHEBI:37565"/>
        <dbReference type="ChEBI" id="CHEBI:58805"/>
        <dbReference type="EC" id="2.7.7.65"/>
    </reaction>
</comment>
<accession>A0A089NXQ5</accession>
<dbReference type="Gene3D" id="3.30.70.270">
    <property type="match status" value="1"/>
</dbReference>
<dbReference type="NCBIfam" id="TIGR00254">
    <property type="entry name" value="GGDEF"/>
    <property type="match status" value="1"/>
</dbReference>
<gene>
    <name evidence="5" type="ORF">MOC_3560</name>
</gene>
<dbReference type="GO" id="GO:0052621">
    <property type="term" value="F:diguanylate cyclase activity"/>
    <property type="evidence" value="ECO:0007669"/>
    <property type="project" value="UniProtKB-EC"/>
</dbReference>
<evidence type="ECO:0000256" key="2">
    <source>
        <dbReference type="ARBA" id="ARBA00034247"/>
    </source>
</evidence>
<feature type="transmembrane region" description="Helical" evidence="3">
    <location>
        <begin position="21"/>
        <end position="40"/>
    </location>
</feature>
<dbReference type="Gene3D" id="3.30.450.20">
    <property type="entry name" value="PAS domain"/>
    <property type="match status" value="2"/>
</dbReference>
<dbReference type="EC" id="2.7.7.65" evidence="1"/>
<dbReference type="InterPro" id="IPR000160">
    <property type="entry name" value="GGDEF_dom"/>
</dbReference>
<dbReference type="GO" id="GO:0043709">
    <property type="term" value="P:cell adhesion involved in single-species biofilm formation"/>
    <property type="evidence" value="ECO:0007669"/>
    <property type="project" value="TreeGrafter"/>
</dbReference>
<dbReference type="Pfam" id="PF22588">
    <property type="entry name" value="dCache_1_like"/>
    <property type="match status" value="1"/>
</dbReference>
<reference evidence="5 6" key="1">
    <citation type="journal article" date="2014" name="PLoS ONE">
        <title>Genome Information of Methylobacterium oryzae, a Plant-Probiotic Methylotroph in the Phyllosphere.</title>
        <authorList>
            <person name="Kwak M.J."/>
            <person name="Jeong H."/>
            <person name="Madhaiyan M."/>
            <person name="Lee Y."/>
            <person name="Sa T.M."/>
            <person name="Oh T.K."/>
            <person name="Kim J.F."/>
        </authorList>
    </citation>
    <scope>NUCLEOTIDE SEQUENCE [LARGE SCALE GENOMIC DNA]</scope>
    <source>
        <strain evidence="5 6">CBMB20</strain>
    </source>
</reference>
<dbReference type="Pfam" id="PF00990">
    <property type="entry name" value="GGDEF"/>
    <property type="match status" value="1"/>
</dbReference>
<dbReference type="AlphaFoldDB" id="A0A089NXQ5"/>
<evidence type="ECO:0000259" key="4">
    <source>
        <dbReference type="PROSITE" id="PS50887"/>
    </source>
</evidence>
<dbReference type="InterPro" id="IPR029787">
    <property type="entry name" value="Nucleotide_cyclase"/>
</dbReference>
<dbReference type="CDD" id="cd01949">
    <property type="entry name" value="GGDEF"/>
    <property type="match status" value="1"/>
</dbReference>
<dbReference type="STRING" id="693986.MOC_3560"/>
<name>A0A089NXQ5_9HYPH</name>
<keyword evidence="6" id="KW-1185">Reference proteome</keyword>
<keyword evidence="3" id="KW-1133">Transmembrane helix</keyword>
<dbReference type="EMBL" id="CP003811">
    <property type="protein sequence ID" value="AIQ91315.1"/>
    <property type="molecule type" value="Genomic_DNA"/>
</dbReference>
<evidence type="ECO:0000256" key="1">
    <source>
        <dbReference type="ARBA" id="ARBA00012528"/>
    </source>
</evidence>
<protein>
    <recommendedName>
        <fullName evidence="1">diguanylate cyclase</fullName>
        <ecNumber evidence="1">2.7.7.65</ecNumber>
    </recommendedName>
</protein>
<dbReference type="SUPFAM" id="SSF55073">
    <property type="entry name" value="Nucleotide cyclase"/>
    <property type="match status" value="1"/>
</dbReference>
<dbReference type="SMART" id="SM00267">
    <property type="entry name" value="GGDEF"/>
    <property type="match status" value="1"/>
</dbReference>
<sequence length="516" mass="55224">MVPRATATAIRVHLADRASRLIALGGTCLLLCLTLLGVYLCLDLRDVAWHNARRNAANLLAVIEEGVGHSLRVYDLSLQSSARLAHRADIIILDPELRRLAVFDTAVAGSGLGPITVTDAAGDVQLTSDPNLQNRPNLSTLPEFQIHKSNPDAGLILTGPTQSRLTGEPIIRMTRRIQTADGSFAGIVYGSIRLAHFRALFDRLRFDDGIALNVFHRDGTLLIRAPARPQLLGQSIRASPAHAFYQAHARGEFQGRSALDGVDRVYSFANLDDLPLIVTVATDVDSIREVWIYKAAIVGILILSLCVLTFGLTILLHREVGRRAAAEASTREANAALAVLARTDGLTGLPNRRSYDEHFAVEWTRAARLRTPLALMIVDADHFKQFNDRFGHQRGDEVLKAVALCLQQTLDTGGLSFRIGGEEFVALLPGLDATAAGAAAERIRRAVVSLGIPHAPDVGGSATVSIGVASADPASGDPPDGLFTAADAALYAAKKAGRNRVRAAPPPAPPTLAMRA</sequence>
<dbReference type="Proteomes" id="UP000029492">
    <property type="component" value="Chromosome"/>
</dbReference>
<proteinExistence type="predicted"/>
<dbReference type="RefSeq" id="WP_043758443.1">
    <property type="nucleotide sequence ID" value="NZ_CP003811.1"/>
</dbReference>
<dbReference type="PROSITE" id="PS50887">
    <property type="entry name" value="GGDEF"/>
    <property type="match status" value="1"/>
</dbReference>
<dbReference type="eggNOG" id="COG3706">
    <property type="taxonomic scope" value="Bacteria"/>
</dbReference>
<dbReference type="InterPro" id="IPR054327">
    <property type="entry name" value="His-kinase-like_sensor"/>
</dbReference>
<dbReference type="HOGENOM" id="CLU_000445_134_3_5"/>
<dbReference type="CDD" id="cd12914">
    <property type="entry name" value="PDC1_DGC_like"/>
    <property type="match status" value="1"/>
</dbReference>
<dbReference type="PANTHER" id="PTHR45138:SF9">
    <property type="entry name" value="DIGUANYLATE CYCLASE DGCM-RELATED"/>
    <property type="match status" value="1"/>
</dbReference>
<keyword evidence="3" id="KW-0472">Membrane</keyword>